<dbReference type="InterPro" id="IPR001343">
    <property type="entry name" value="Hemolysn_Ca-bd"/>
</dbReference>
<dbReference type="EMBL" id="JACHOP010000008">
    <property type="protein sequence ID" value="MBB5757579.1"/>
    <property type="molecule type" value="Genomic_DNA"/>
</dbReference>
<dbReference type="SUPFAM" id="SSF50965">
    <property type="entry name" value="Galactose oxidase, central domain"/>
    <property type="match status" value="1"/>
</dbReference>
<dbReference type="PANTHER" id="PTHR46580">
    <property type="entry name" value="SENSOR KINASE-RELATED"/>
    <property type="match status" value="1"/>
</dbReference>
<dbReference type="InterPro" id="IPR011043">
    <property type="entry name" value="Gal_Oxase/kelch_b-propeller"/>
</dbReference>
<evidence type="ECO:0000313" key="4">
    <source>
        <dbReference type="Proteomes" id="UP000583454"/>
    </source>
</evidence>
<dbReference type="Pfam" id="PF00028">
    <property type="entry name" value="Cadherin"/>
    <property type="match status" value="1"/>
</dbReference>
<proteinExistence type="predicted"/>
<dbReference type="RefSeq" id="WP_183569271.1">
    <property type="nucleotide sequence ID" value="NZ_JACHOP010000008.1"/>
</dbReference>
<dbReference type="Pfam" id="PF17963">
    <property type="entry name" value="Big_9"/>
    <property type="match status" value="1"/>
</dbReference>
<dbReference type="InterPro" id="IPR041690">
    <property type="entry name" value="Cadherin_5"/>
</dbReference>
<dbReference type="SUPFAM" id="SSF51120">
    <property type="entry name" value="beta-Roll"/>
    <property type="match status" value="3"/>
</dbReference>
<dbReference type="SMART" id="SM00112">
    <property type="entry name" value="CA"/>
    <property type="match status" value="1"/>
</dbReference>
<dbReference type="Proteomes" id="UP000583454">
    <property type="component" value="Unassembled WGS sequence"/>
</dbReference>
<organism evidence="3 4">
    <name type="scientific">Methylorubrum rhodinum</name>
    <dbReference type="NCBI Taxonomy" id="29428"/>
    <lineage>
        <taxon>Bacteria</taxon>
        <taxon>Pseudomonadati</taxon>
        <taxon>Pseudomonadota</taxon>
        <taxon>Alphaproteobacteria</taxon>
        <taxon>Hyphomicrobiales</taxon>
        <taxon>Methylobacteriaceae</taxon>
        <taxon>Methylorubrum</taxon>
    </lineage>
</organism>
<reference evidence="3 4" key="1">
    <citation type="submission" date="2020-08" db="EMBL/GenBank/DDBJ databases">
        <title>Genomic Encyclopedia of Type Strains, Phase IV (KMG-IV): sequencing the most valuable type-strain genomes for metagenomic binning, comparative biology and taxonomic classification.</title>
        <authorList>
            <person name="Goeker M."/>
        </authorList>
    </citation>
    <scope>NUCLEOTIDE SEQUENCE [LARGE SCALE GENOMIC DNA]</scope>
    <source>
        <strain evidence="3 4">DSM 2163</strain>
    </source>
</reference>
<dbReference type="Gene3D" id="2.80.10.50">
    <property type="match status" value="3"/>
</dbReference>
<dbReference type="PROSITE" id="PS50268">
    <property type="entry name" value="CADHERIN_2"/>
    <property type="match status" value="1"/>
</dbReference>
<keyword evidence="4" id="KW-1185">Reference proteome</keyword>
<gene>
    <name evidence="3" type="ORF">HNR00_002293</name>
</gene>
<dbReference type="InterPro" id="IPR013517">
    <property type="entry name" value="FG-GAP"/>
</dbReference>
<dbReference type="InterPro" id="IPR010221">
    <property type="entry name" value="VCBS_dom"/>
</dbReference>
<dbReference type="Pfam" id="PF17892">
    <property type="entry name" value="Cadherin_5"/>
    <property type="match status" value="4"/>
</dbReference>
<dbReference type="InterPro" id="IPR015919">
    <property type="entry name" value="Cadherin-like_sf"/>
</dbReference>
<dbReference type="Pfam" id="PF17164">
    <property type="entry name" value="DUF5122"/>
    <property type="match status" value="7"/>
</dbReference>
<dbReference type="InterPro" id="IPR028994">
    <property type="entry name" value="Integrin_alpha_N"/>
</dbReference>
<dbReference type="InterPro" id="IPR002126">
    <property type="entry name" value="Cadherin-like_dom"/>
</dbReference>
<dbReference type="GO" id="GO:0007156">
    <property type="term" value="P:homophilic cell adhesion via plasma membrane adhesion molecules"/>
    <property type="evidence" value="ECO:0007669"/>
    <property type="project" value="InterPro"/>
</dbReference>
<feature type="domain" description="Cadherin" evidence="2">
    <location>
        <begin position="1330"/>
        <end position="1436"/>
    </location>
</feature>
<dbReference type="PANTHER" id="PTHR46580:SF2">
    <property type="entry name" value="MAM DOMAIN-CONTAINING PROTEIN"/>
    <property type="match status" value="1"/>
</dbReference>
<dbReference type="Gene3D" id="2.30.30.100">
    <property type="match status" value="6"/>
</dbReference>
<dbReference type="InterPro" id="IPR013431">
    <property type="entry name" value="Delta_60_rpt"/>
</dbReference>
<dbReference type="InterPro" id="IPR011049">
    <property type="entry name" value="Serralysin-like_metalloprot_C"/>
</dbReference>
<dbReference type="Pfam" id="PF13517">
    <property type="entry name" value="FG-GAP_3"/>
    <property type="match status" value="6"/>
</dbReference>
<dbReference type="GO" id="GO:0016020">
    <property type="term" value="C:membrane"/>
    <property type="evidence" value="ECO:0007669"/>
    <property type="project" value="InterPro"/>
</dbReference>
<dbReference type="SUPFAM" id="SSF69318">
    <property type="entry name" value="Integrin alpha N-terminal domain"/>
    <property type="match status" value="3"/>
</dbReference>
<dbReference type="GO" id="GO:0005509">
    <property type="term" value="F:calcium ion binding"/>
    <property type="evidence" value="ECO:0007669"/>
    <property type="project" value="InterPro"/>
</dbReference>
<keyword evidence="1" id="KW-0732">Signal</keyword>
<dbReference type="PRINTS" id="PR00313">
    <property type="entry name" value="CABNDNGRPT"/>
</dbReference>
<dbReference type="CDD" id="cd11304">
    <property type="entry name" value="Cadherin_repeat"/>
    <property type="match status" value="1"/>
</dbReference>
<evidence type="ECO:0000313" key="3">
    <source>
        <dbReference type="EMBL" id="MBB5757579.1"/>
    </source>
</evidence>
<evidence type="ECO:0000256" key="1">
    <source>
        <dbReference type="ARBA" id="ARBA00022729"/>
    </source>
</evidence>
<dbReference type="NCBIfam" id="TIGR01965">
    <property type="entry name" value="VCBS_repeat"/>
    <property type="match status" value="1"/>
</dbReference>
<dbReference type="NCBIfam" id="NF012211">
    <property type="entry name" value="tand_rpt_95"/>
    <property type="match status" value="4"/>
</dbReference>
<dbReference type="NCBIfam" id="TIGR02608">
    <property type="entry name" value="delta_60_rpt"/>
    <property type="match status" value="7"/>
</dbReference>
<accession>A0A840ZI45</accession>
<dbReference type="Gene3D" id="2.60.40.60">
    <property type="entry name" value="Cadherins"/>
    <property type="match status" value="1"/>
</dbReference>
<evidence type="ECO:0000259" key="2">
    <source>
        <dbReference type="PROSITE" id="PS50268"/>
    </source>
</evidence>
<dbReference type="Pfam" id="PF01839">
    <property type="entry name" value="FG-GAP"/>
    <property type="match status" value="1"/>
</dbReference>
<sequence>MSQPVNTATAITAVASRAGTLKVGDTVTFTVTTQSAPTVTGTPKLTLSNGGAAAYSGTDANGKLVFTYTIAAGQDATNLTVTGLDLNGGSLDKAGTLGFAAPTSVGAGAYSLSVAAADIDRDGDIDLLVANAGNNNVAVRLNDGTGNFGASTFVGVGSDPQNVMVADINRDGFLDLLTANKGSNTVSVRFGDGQGNFAGSTEVSVGPGAGITLGVTTADVDRDGDLDILAVRSNPNAQSDRSVSVRLNNGQGGFSGYTEVLVGVNPRSVTTADVNGDGILDILTANQGASNVSVALGDGQGGFSSTTNYGMGSQPYSVAAADLNGDGQIDLITANNNGNVSVRLATFGGQFTALTQVRVGSGSLSLTVADVNGDGILDILAANYHDNTVSVRLGDGKGGFSGSTNLAVGTHPLDVKAADVNGDGRLDIIAANADSGTVSVILNTSIVPVSFDGASVSRTTSGAATGFAIDATAPALTGTQTALTGTEDTATSLTTAQLLDGWTDTAGLTVTGVSVTHGTIVADYTGGYRITPDADYNGPLVVSYTVSDGTNPVAATRTVALAAVNDAPSFNGPGTGKVLTPVGAGTSLDRGYSVFVQADGKIVVAGQGIGADNTSDFAVVRYNRDGSLDTTFGTGGKILTPVGPNQSSDIGRSVFVQADGKIVVAGQGTGPDASNDFAVVRYDRDGNLDATFGTGGKILTPVGTSSDIGRSVFVQADGKIVVAGNSNAATGISDFAVVRYNSNGSFDTSFNGTGKVRTAFTGNPDTAYSVTVQADGKIVVAGSTGNRDFAVLRYNTDGTLDTGFGADKTGQITVSDPYFDIGQSVLIQADGKIVVAGQSYTTLGNYVVRYNTDGTLDAGFGAGGKLPSFVGGLPYSAALQQDGKIVVAGSSNTSGSDFTVTRYDVNGSLDTTFGTGGKVVTPVGPGTSSDIGYSVTVQADGKIVVAGSSSNVGNGTNIDFAVVRYNSDGSLDTTFNPQGSLGGTVAFTEDGAAVRLDTDVALSDIDLDGLNGGLGDYAGATLTLARQGGANAQDAFGFAPTGFTVSGNSLLDAAGHAFATFTTTGGTLVVTFIGANVATSALADAVARAVAYANTSDTPPASVALAWTFSDGGADAKTTTGLTTVAITAVNDAPTLTGTQAVLAAGTEDAAFTVSAAELLQGFTDPEGTALVISGVAVDHGTITGDSVSGYTITPTADTNGPLVISYRVGDGTLSTAASLTKTLAAANDAPRLTGTQATLAAGTEDTAFTVTTAQLLQGFTDPDGTTPVVTNLTVDHGSIAEDGAGGYTITPADNYNGPITISYRVGDGTVSLPASLSTTLAAENDAPVLVQPASVTIAENAAPGTVIATLAATDVDDATAALRYAITDGNADGLFAIDAVTGAVTLAAGKHLDHEAATSHTLTIVATDPEGLRSFTKGNALTITVADVNEATAITATASRAGTLTAGDTVTFTLTTESPVGAAGTPKLILSNGSSAGFTGLDAAGKATFTYTVEAGQDTTDLTITGLSLDGGSLNKGGTFGFAAAQDVTIAGYPFSVTTADLDRDGTLDLLTATSDGTVSVRLGNGNGTFGDATRFSIGNETYRMTVADVNGDGNLDILAASTVKSGTVSVRLGDGQGGFGAETGFSVGGFPQDLVTADVNGDGRLDVLTANARDGTVSVRLGGGDGTFSGTTDVRVGQQPQSVAVADVDGDRKLDILTANYDSGTVSVRLGNGDGTFGGTTDVPVGSFPQDVTVADVNGDGALDILSANYGGRSVSLRLGDGTGSFSGTTNITFNSSVTGVTTADVNGDGKLDLIATLPFGKTIAVRLGDGNGGFGGTTDLLVGDSPGRVTTADVNGDGRLDLLVANAFSGTVSVLLNTSTQGLSFDPDSVSGATSGAAIGRAIDTTAPVLTGAQAALAAGIEDTAYTVTKAQLLEGWADAGSATLTVTGLTASGGTVTAHADGSYTITPAADANGPVTLSYRVGDGLNTAAANRAFTLAAVNDAPLAADDVPDLAQRGTVTGNLLANDSHPDGDGFALKAIAVGDTTQTPGPATAITGGEVALTGRYGHLTLAADGGYTYAADIEGRIAVGASAEDDFTYTVVDAQGDAVQARLRVTVFETGEGDAGANTFLLSRSGTEATGQGGNDVYRIDGTDVSVIEAVGGGKDTVLARVDFALGAGQEVEILRADAGTTGLELTGNEHANNLYSGAGDDRLIGGAGNDLYLVNDAGDRVFEAAGEGADKVMANVGYALTAGQEIEKLTTVSAAGTEAIALTGNGFVQTIQGNAGANILDGGGGADVLQGYGGDDTYLVDDRGDLVFEAVNGGNDTIRTSVSYGLVAGLEIETLKAADGTAAIKLTGNELAQTLEGNAGANLLDGRGGADTLYGLAGNDTYLVDDAGDLVFETVGGGADKVMASVGYALTVGQEIEKLTTVSAAGTEAIALTGNGFVQTIQGNAGANILDGGGGADVLQGYGGDDTYLVDDRGDLVFEAVNGGNDTIRTSVSYGLVVGLEIETLKAADGTAAIKLTGNELAQTLEGNAGANLLDGRGGADTLYGLAGNDTYLVDDAGDLVFETVGGGADKVMASVGYALTVGQEIEKLTTVSAAGTEAIALTGNGFVQTIQGNAAANVLDGKGGADVLQGFGGSDSFVFSTTLGRDNVDRIVDFARGVDKIVLSAAIFDALPEGTLSAAAFKDVAQGALDDTDRIVYDSRSGALSYDADGSGAKAAIQFAVIDTKVVLTHTDLLVA</sequence>
<dbReference type="Gene3D" id="2.150.10.10">
    <property type="entry name" value="Serralysin-like metalloprotease, C-terminal"/>
    <property type="match status" value="4"/>
</dbReference>
<comment type="caution">
    <text evidence="3">The sequence shown here is derived from an EMBL/GenBank/DDBJ whole genome shotgun (WGS) entry which is preliminary data.</text>
</comment>
<dbReference type="Gene3D" id="2.130.10.130">
    <property type="entry name" value="Integrin alpha, N-terminal"/>
    <property type="match status" value="1"/>
</dbReference>
<protein>
    <submittedName>
        <fullName evidence="3">Putative delta-60 repeat protein</fullName>
    </submittedName>
</protein>
<dbReference type="Pfam" id="PF00353">
    <property type="entry name" value="HemolysinCabind"/>
    <property type="match status" value="6"/>
</dbReference>
<name>A0A840ZI45_9HYPH</name>
<dbReference type="SUPFAM" id="SSF49313">
    <property type="entry name" value="Cadherin-like"/>
    <property type="match status" value="1"/>
</dbReference>